<keyword evidence="2" id="KW-1185">Reference proteome</keyword>
<dbReference type="OrthoDB" id="6157682at2759"/>
<dbReference type="GO" id="GO:0061343">
    <property type="term" value="P:cell adhesion involved in heart morphogenesis"/>
    <property type="evidence" value="ECO:0007669"/>
    <property type="project" value="TreeGrafter"/>
</dbReference>
<name>A0A6J8EYF0_MYTCO</name>
<evidence type="ECO:0008006" key="3">
    <source>
        <dbReference type="Google" id="ProtNLM"/>
    </source>
</evidence>
<dbReference type="EMBL" id="CACVKT020010044">
    <property type="protein sequence ID" value="CAC5424515.1"/>
    <property type="molecule type" value="Genomic_DNA"/>
</dbReference>
<dbReference type="PANTHER" id="PTHR33395">
    <property type="entry name" value="TRANSCRIPTASE, PUTATIVE-RELATED-RELATED"/>
    <property type="match status" value="1"/>
</dbReference>
<evidence type="ECO:0000313" key="1">
    <source>
        <dbReference type="EMBL" id="CAC5424515.1"/>
    </source>
</evidence>
<organism evidence="1 2">
    <name type="scientific">Mytilus coruscus</name>
    <name type="common">Sea mussel</name>
    <dbReference type="NCBI Taxonomy" id="42192"/>
    <lineage>
        <taxon>Eukaryota</taxon>
        <taxon>Metazoa</taxon>
        <taxon>Spiralia</taxon>
        <taxon>Lophotrochozoa</taxon>
        <taxon>Mollusca</taxon>
        <taxon>Bivalvia</taxon>
        <taxon>Autobranchia</taxon>
        <taxon>Pteriomorphia</taxon>
        <taxon>Mytilida</taxon>
        <taxon>Mytiloidea</taxon>
        <taxon>Mytilidae</taxon>
        <taxon>Mytilinae</taxon>
        <taxon>Mytilus</taxon>
    </lineage>
</organism>
<dbReference type="GO" id="GO:0031012">
    <property type="term" value="C:extracellular matrix"/>
    <property type="evidence" value="ECO:0007669"/>
    <property type="project" value="TreeGrafter"/>
</dbReference>
<dbReference type="AlphaFoldDB" id="A0A6J8EYF0"/>
<dbReference type="PANTHER" id="PTHR33395:SF22">
    <property type="entry name" value="REVERSE TRANSCRIPTASE DOMAIN-CONTAINING PROTEIN"/>
    <property type="match status" value="1"/>
</dbReference>
<gene>
    <name evidence="1" type="ORF">MCOR_56412</name>
</gene>
<reference evidence="1 2" key="1">
    <citation type="submission" date="2020-06" db="EMBL/GenBank/DDBJ databases">
        <authorList>
            <person name="Li R."/>
            <person name="Bekaert M."/>
        </authorList>
    </citation>
    <scope>NUCLEOTIDE SEQUENCE [LARGE SCALE GENOMIC DNA]</scope>
    <source>
        <strain evidence="2">wild</strain>
    </source>
</reference>
<sequence>MSRATNVKNAFIVAAGDFILPGWDWKINQLKPETQNVNIHHKFTDILDDHGITQIVNEPMRGTNTLDLFITNYPGSFRRTEVIHGLSDHDIVYTEVDRKPAKLQQKPRKIFLYKKAKWQNVKDDLHNNKSTAKSLYNNKSSVNDIWNLFVTSLEDRVNKNIPTKTAHKKDCCPWNDGLQQT</sequence>
<dbReference type="Proteomes" id="UP000507470">
    <property type="component" value="Unassembled WGS sequence"/>
</dbReference>
<accession>A0A6J8EYF0</accession>
<proteinExistence type="predicted"/>
<protein>
    <recommendedName>
        <fullName evidence="3">Endonuclease/exonuclease/phosphatase domain-containing protein</fullName>
    </recommendedName>
</protein>
<evidence type="ECO:0000313" key="2">
    <source>
        <dbReference type="Proteomes" id="UP000507470"/>
    </source>
</evidence>
<dbReference type="GO" id="GO:0007508">
    <property type="term" value="P:larval heart development"/>
    <property type="evidence" value="ECO:0007669"/>
    <property type="project" value="TreeGrafter"/>
</dbReference>